<name>A0ABW0I953_9BACT</name>
<keyword evidence="4 7" id="KW-0378">Hydrolase</keyword>
<comment type="function">
    <text evidence="7">Pyrophosphatase that catalyzes the hydrolysis of nucleoside triphosphates to their monophosphate derivatives, with a high preference for the non-canonical purine nucleotides XTP (xanthosine triphosphate), dITP (deoxyinosine triphosphate) and ITP. Seems to function as a house-cleaning enzyme that removes non-canonical purine nucleotides from the nucleotide pool, thus preventing their incorporation into DNA/RNA and avoiding chromosomal lesions.</text>
</comment>
<dbReference type="HAMAP" id="MF_01405">
    <property type="entry name" value="Non_canon_purine_NTPase"/>
    <property type="match status" value="1"/>
</dbReference>
<feature type="binding site" evidence="7">
    <location>
        <position position="171"/>
    </location>
    <ligand>
        <name>substrate</name>
    </ligand>
</feature>
<gene>
    <name evidence="9" type="primary">rdgB</name>
    <name evidence="9" type="ORF">ACFPMF_11940</name>
</gene>
<feature type="active site" description="Proton acceptor" evidence="7">
    <location>
        <position position="68"/>
    </location>
</feature>
<evidence type="ECO:0000256" key="8">
    <source>
        <dbReference type="RuleBase" id="RU003781"/>
    </source>
</evidence>
<dbReference type="Gene3D" id="3.90.950.10">
    <property type="match status" value="1"/>
</dbReference>
<dbReference type="Pfam" id="PF01725">
    <property type="entry name" value="Ham1p_like"/>
    <property type="match status" value="1"/>
</dbReference>
<dbReference type="InterPro" id="IPR002637">
    <property type="entry name" value="RdgB/HAM1"/>
</dbReference>
<comment type="subunit">
    <text evidence="7">Homodimer.</text>
</comment>
<protein>
    <recommendedName>
        <fullName evidence="7">dITP/XTP pyrophosphatase</fullName>
        <ecNumber evidence="7">3.6.1.66</ecNumber>
    </recommendedName>
    <alternativeName>
        <fullName evidence="7">Non-canonical purine NTP pyrophosphatase</fullName>
    </alternativeName>
    <alternativeName>
        <fullName evidence="7">Non-standard purine NTP pyrophosphatase</fullName>
    </alternativeName>
    <alternativeName>
        <fullName evidence="7">Nucleoside-triphosphate diphosphatase</fullName>
    </alternativeName>
    <alternativeName>
        <fullName evidence="7">Nucleoside-triphosphate pyrophosphatase</fullName>
        <shortName evidence="7">NTPase</shortName>
    </alternativeName>
</protein>
<keyword evidence="3 7" id="KW-0547">Nucleotide-binding</keyword>
<organism evidence="9 10">
    <name type="scientific">Larkinella bovis</name>
    <dbReference type="NCBI Taxonomy" id="683041"/>
    <lineage>
        <taxon>Bacteria</taxon>
        <taxon>Pseudomonadati</taxon>
        <taxon>Bacteroidota</taxon>
        <taxon>Cytophagia</taxon>
        <taxon>Cytophagales</taxon>
        <taxon>Spirosomataceae</taxon>
        <taxon>Larkinella</taxon>
    </lineage>
</organism>
<feature type="binding site" evidence="7">
    <location>
        <begin position="148"/>
        <end position="151"/>
    </location>
    <ligand>
        <name>substrate</name>
    </ligand>
</feature>
<dbReference type="CDD" id="cd00515">
    <property type="entry name" value="HAM1"/>
    <property type="match status" value="1"/>
</dbReference>
<feature type="binding site" evidence="7">
    <location>
        <begin position="7"/>
        <end position="12"/>
    </location>
    <ligand>
        <name>substrate</name>
    </ligand>
</feature>
<evidence type="ECO:0000256" key="1">
    <source>
        <dbReference type="ARBA" id="ARBA00008023"/>
    </source>
</evidence>
<comment type="catalytic activity">
    <reaction evidence="7">
        <text>XTP + H2O = XMP + diphosphate + H(+)</text>
        <dbReference type="Rhea" id="RHEA:28610"/>
        <dbReference type="ChEBI" id="CHEBI:15377"/>
        <dbReference type="ChEBI" id="CHEBI:15378"/>
        <dbReference type="ChEBI" id="CHEBI:33019"/>
        <dbReference type="ChEBI" id="CHEBI:57464"/>
        <dbReference type="ChEBI" id="CHEBI:61314"/>
        <dbReference type="EC" id="3.6.1.66"/>
    </reaction>
</comment>
<evidence type="ECO:0000256" key="6">
    <source>
        <dbReference type="ARBA" id="ARBA00023080"/>
    </source>
</evidence>
<feature type="binding site" evidence="7">
    <location>
        <position position="68"/>
    </location>
    <ligand>
        <name>Mg(2+)</name>
        <dbReference type="ChEBI" id="CHEBI:18420"/>
    </ligand>
</feature>
<dbReference type="RefSeq" id="WP_379844910.1">
    <property type="nucleotide sequence ID" value="NZ_JBHSMA010000003.1"/>
</dbReference>
<feature type="binding site" evidence="7">
    <location>
        <position position="69"/>
    </location>
    <ligand>
        <name>substrate</name>
    </ligand>
</feature>
<accession>A0ABW0I953</accession>
<comment type="caution">
    <text evidence="7">Lacks conserved residue(s) required for the propagation of feature annotation.</text>
</comment>
<dbReference type="PANTHER" id="PTHR11067:SF9">
    <property type="entry name" value="INOSINE TRIPHOSPHATE PYROPHOSPHATASE"/>
    <property type="match status" value="1"/>
</dbReference>
<dbReference type="PANTHER" id="PTHR11067">
    <property type="entry name" value="INOSINE TRIPHOSPHATE PYROPHOSPHATASE/HAM1 PROTEIN"/>
    <property type="match status" value="1"/>
</dbReference>
<evidence type="ECO:0000313" key="10">
    <source>
        <dbReference type="Proteomes" id="UP001596106"/>
    </source>
</evidence>
<evidence type="ECO:0000256" key="4">
    <source>
        <dbReference type="ARBA" id="ARBA00022801"/>
    </source>
</evidence>
<evidence type="ECO:0000256" key="7">
    <source>
        <dbReference type="HAMAP-Rule" id="MF_01405"/>
    </source>
</evidence>
<dbReference type="EMBL" id="JBHSMA010000003">
    <property type="protein sequence ID" value="MFC5410024.1"/>
    <property type="molecule type" value="Genomic_DNA"/>
</dbReference>
<dbReference type="NCBIfam" id="TIGR00042">
    <property type="entry name" value="RdgB/HAM1 family non-canonical purine NTP pyrophosphatase"/>
    <property type="match status" value="1"/>
</dbReference>
<dbReference type="SUPFAM" id="SSF52972">
    <property type="entry name" value="ITPase-like"/>
    <property type="match status" value="1"/>
</dbReference>
<proteinExistence type="inferred from homology"/>
<evidence type="ECO:0000256" key="2">
    <source>
        <dbReference type="ARBA" id="ARBA00022723"/>
    </source>
</evidence>
<comment type="caution">
    <text evidence="9">The sequence shown here is derived from an EMBL/GenBank/DDBJ whole genome shotgun (WGS) entry which is preliminary data.</text>
</comment>
<feature type="binding site" evidence="7">
    <location>
        <begin position="176"/>
        <end position="177"/>
    </location>
    <ligand>
        <name>substrate</name>
    </ligand>
</feature>
<dbReference type="Proteomes" id="UP001596106">
    <property type="component" value="Unassembled WGS sequence"/>
</dbReference>
<evidence type="ECO:0000256" key="5">
    <source>
        <dbReference type="ARBA" id="ARBA00022842"/>
    </source>
</evidence>
<reference evidence="10" key="1">
    <citation type="journal article" date="2019" name="Int. J. Syst. Evol. Microbiol.">
        <title>The Global Catalogue of Microorganisms (GCM) 10K type strain sequencing project: providing services to taxonomists for standard genome sequencing and annotation.</title>
        <authorList>
            <consortium name="The Broad Institute Genomics Platform"/>
            <consortium name="The Broad Institute Genome Sequencing Center for Infectious Disease"/>
            <person name="Wu L."/>
            <person name="Ma J."/>
        </authorList>
    </citation>
    <scope>NUCLEOTIDE SEQUENCE [LARGE SCALE GENOMIC DNA]</scope>
    <source>
        <strain evidence="10">CCUG 55250</strain>
    </source>
</reference>
<keyword evidence="2 7" id="KW-0479">Metal-binding</keyword>
<evidence type="ECO:0000313" key="9">
    <source>
        <dbReference type="EMBL" id="MFC5410024.1"/>
    </source>
</evidence>
<dbReference type="GO" id="GO:0036220">
    <property type="term" value="F:ITP diphosphatase activity"/>
    <property type="evidence" value="ECO:0007669"/>
    <property type="project" value="UniProtKB-EC"/>
</dbReference>
<dbReference type="EC" id="3.6.1.66" evidence="7"/>
<sequence length="191" mass="20990">MTLCFATNNASKLAEISAMLGDQFDLKTLKDIGCFEEIPETQDTILGNSRQKAAHVWDHYRVNCFADDSGLEVDALNGEPGVHSAYYGGHPRSYERNLTQLLANLAGITDRTARFRTVITLVINGNYAVFEGIAEGRILTGPRGTGGFGYDPVFVPDGYDRTFAEMSMAEKSAISHRGKAFEKLVAFLKKN</sequence>
<evidence type="ECO:0000256" key="3">
    <source>
        <dbReference type="ARBA" id="ARBA00022741"/>
    </source>
</evidence>
<comment type="catalytic activity">
    <reaction evidence="7">
        <text>dITP + H2O = dIMP + diphosphate + H(+)</text>
        <dbReference type="Rhea" id="RHEA:28342"/>
        <dbReference type="ChEBI" id="CHEBI:15377"/>
        <dbReference type="ChEBI" id="CHEBI:15378"/>
        <dbReference type="ChEBI" id="CHEBI:33019"/>
        <dbReference type="ChEBI" id="CHEBI:61194"/>
        <dbReference type="ChEBI" id="CHEBI:61382"/>
        <dbReference type="EC" id="3.6.1.66"/>
    </reaction>
</comment>
<comment type="cofactor">
    <cofactor evidence="7">
        <name>Mg(2+)</name>
        <dbReference type="ChEBI" id="CHEBI:18420"/>
    </cofactor>
    <text evidence="7">Binds 1 Mg(2+) ion per subunit.</text>
</comment>
<comment type="similarity">
    <text evidence="1 7 8">Belongs to the HAM1 NTPase family.</text>
</comment>
<dbReference type="InterPro" id="IPR029001">
    <property type="entry name" value="ITPase-like_fam"/>
</dbReference>
<keyword evidence="10" id="KW-1185">Reference proteome</keyword>
<comment type="catalytic activity">
    <reaction evidence="7">
        <text>ITP + H2O = IMP + diphosphate + H(+)</text>
        <dbReference type="Rhea" id="RHEA:29399"/>
        <dbReference type="ChEBI" id="CHEBI:15377"/>
        <dbReference type="ChEBI" id="CHEBI:15378"/>
        <dbReference type="ChEBI" id="CHEBI:33019"/>
        <dbReference type="ChEBI" id="CHEBI:58053"/>
        <dbReference type="ChEBI" id="CHEBI:61402"/>
        <dbReference type="EC" id="3.6.1.66"/>
    </reaction>
</comment>
<keyword evidence="5 7" id="KW-0460">Magnesium</keyword>
<keyword evidence="6 7" id="KW-0546">Nucleotide metabolism</keyword>
<dbReference type="InterPro" id="IPR020922">
    <property type="entry name" value="dITP/XTP_pyrophosphatase"/>
</dbReference>